<protein>
    <submittedName>
        <fullName evidence="2">Uncharacterized protein</fullName>
    </submittedName>
</protein>
<keyword evidence="3" id="KW-1185">Reference proteome</keyword>
<dbReference type="InterPro" id="IPR053178">
    <property type="entry name" value="Osmoadaptation_assoc"/>
</dbReference>
<evidence type="ECO:0000313" key="2">
    <source>
        <dbReference type="EMBL" id="KAJ9616353.1"/>
    </source>
</evidence>
<feature type="region of interest" description="Disordered" evidence="1">
    <location>
        <begin position="275"/>
        <end position="304"/>
    </location>
</feature>
<reference evidence="2" key="1">
    <citation type="submission" date="2022-10" db="EMBL/GenBank/DDBJ databases">
        <title>Culturing micro-colonial fungi from biological soil crusts in the Mojave desert and describing Neophaeococcomyces mojavensis, and introducing the new genera and species Taxawa tesnikishii.</title>
        <authorList>
            <person name="Kurbessoian T."/>
            <person name="Stajich J.E."/>
        </authorList>
    </citation>
    <scope>NUCLEOTIDE SEQUENCE</scope>
    <source>
        <strain evidence="2">TK_41</strain>
    </source>
</reference>
<name>A0AA38XMQ9_9EURO</name>
<organism evidence="2 3">
    <name type="scientific">Cladophialophora chaetospira</name>
    <dbReference type="NCBI Taxonomy" id="386627"/>
    <lineage>
        <taxon>Eukaryota</taxon>
        <taxon>Fungi</taxon>
        <taxon>Dikarya</taxon>
        <taxon>Ascomycota</taxon>
        <taxon>Pezizomycotina</taxon>
        <taxon>Eurotiomycetes</taxon>
        <taxon>Chaetothyriomycetidae</taxon>
        <taxon>Chaetothyriales</taxon>
        <taxon>Herpotrichiellaceae</taxon>
        <taxon>Cladophialophora</taxon>
    </lineage>
</organism>
<sequence length="388" mass="44229">MPDCLSRQCITAFAAALYGRRKNSERARKEGVRLYVESLTKLNLQLAEVPEGSAAGQTALSIGILTTCECLVASSNNGWVQHMVGLATFYRHCPFEMFEEPTVLRHYEGVRFSMIAAAIAARRPMGLMSEEWQTLPWDLAGSTKSQRHYLLDHTSHLPDLYIEYANYFQTTDIEGKSALGKSLEPKLKHLLHTLREWELYWNVQEKTQPKEDVLPERQKREYGFATKLVFDDLDNSAITYLLFNATLIIVLELWRAFRRTRSALSADTGDFAEFDKRYQPNPSELVDDDYRDTSDESQAAEPSMSSIISQSREAALHICRALPPYQTQSGGWRYPFHLTTAIRMALVVLRQDEASPQAAWLESVVQQIGETQQGWEVGKYMMDGLGYY</sequence>
<comment type="caution">
    <text evidence="2">The sequence shown here is derived from an EMBL/GenBank/DDBJ whole genome shotgun (WGS) entry which is preliminary data.</text>
</comment>
<dbReference type="PANTHER" id="PTHR38111">
    <property type="entry name" value="ZN(2)-C6 FUNGAL-TYPE DOMAIN-CONTAINING PROTEIN-RELATED"/>
    <property type="match status" value="1"/>
</dbReference>
<evidence type="ECO:0000256" key="1">
    <source>
        <dbReference type="SAM" id="MobiDB-lite"/>
    </source>
</evidence>
<dbReference type="PANTHER" id="PTHR38111:SF2">
    <property type="entry name" value="FINGER DOMAIN PROTEIN, PUTATIVE (AFU_ORTHOLOGUE AFUA_1G01560)-RELATED"/>
    <property type="match status" value="1"/>
</dbReference>
<dbReference type="Proteomes" id="UP001172673">
    <property type="component" value="Unassembled WGS sequence"/>
</dbReference>
<dbReference type="EMBL" id="JAPDRK010000001">
    <property type="protein sequence ID" value="KAJ9616353.1"/>
    <property type="molecule type" value="Genomic_DNA"/>
</dbReference>
<gene>
    <name evidence="2" type="ORF">H2200_000071</name>
</gene>
<evidence type="ECO:0000313" key="3">
    <source>
        <dbReference type="Proteomes" id="UP001172673"/>
    </source>
</evidence>
<proteinExistence type="predicted"/>
<accession>A0AA38XMQ9</accession>
<dbReference type="AlphaFoldDB" id="A0AA38XMQ9"/>